<dbReference type="GO" id="GO:0003677">
    <property type="term" value="F:DNA binding"/>
    <property type="evidence" value="ECO:0007669"/>
    <property type="project" value="UniProtKB-KW"/>
</dbReference>
<dbReference type="Gene3D" id="1.10.10.10">
    <property type="entry name" value="Winged helix-like DNA-binding domain superfamily/Winged helix DNA-binding domain"/>
    <property type="match status" value="1"/>
</dbReference>
<dbReference type="GO" id="GO:0003700">
    <property type="term" value="F:DNA-binding transcription factor activity"/>
    <property type="evidence" value="ECO:0007669"/>
    <property type="project" value="InterPro"/>
</dbReference>
<evidence type="ECO:0000313" key="5">
    <source>
        <dbReference type="EMBL" id="EFP97285.1"/>
    </source>
</evidence>
<feature type="domain" description="HTH marR-type" evidence="4">
    <location>
        <begin position="47"/>
        <end position="177"/>
    </location>
</feature>
<dbReference type="EMBL" id="AEIU01000059">
    <property type="protein sequence ID" value="EFP97285.1"/>
    <property type="molecule type" value="Genomic_DNA"/>
</dbReference>
<dbReference type="PROSITE" id="PS50995">
    <property type="entry name" value="HTH_MARR_2"/>
    <property type="match status" value="1"/>
</dbReference>
<keyword evidence="2" id="KW-0238">DNA-binding</keyword>
<dbReference type="STRING" id="796620.VIBC2010_17859"/>
<dbReference type="SUPFAM" id="SSF46785">
    <property type="entry name" value="Winged helix' DNA-binding domain"/>
    <property type="match status" value="1"/>
</dbReference>
<evidence type="ECO:0000256" key="1">
    <source>
        <dbReference type="ARBA" id="ARBA00023015"/>
    </source>
</evidence>
<evidence type="ECO:0000259" key="4">
    <source>
        <dbReference type="PROSITE" id="PS50995"/>
    </source>
</evidence>
<dbReference type="SMART" id="SM00347">
    <property type="entry name" value="HTH_MARR"/>
    <property type="match status" value="1"/>
</dbReference>
<organism evidence="5 6">
    <name type="scientific">Vibrio caribbeanicus ATCC BAA-2122</name>
    <dbReference type="NCBI Taxonomy" id="796620"/>
    <lineage>
        <taxon>Bacteria</taxon>
        <taxon>Pseudomonadati</taxon>
        <taxon>Pseudomonadota</taxon>
        <taxon>Gammaproteobacteria</taxon>
        <taxon>Vibrionales</taxon>
        <taxon>Vibrionaceae</taxon>
        <taxon>Vibrio</taxon>
    </lineage>
</organism>
<proteinExistence type="predicted"/>
<sequence>MFVIEQFTSKHFDGQQSDGRMILLSTDMTMVQSVKKTTKSQEMLMLDEQLCFALHSASNTIDNLYRPRLAEHELTYSQYITLMSLANEDNVSITQLASRVGLGKATMTPLLRSLDEKGFVTRSTVAGNERQKVVVLTEAGLEALQGSCYVTENVFSLTGLTAKEADVLISLCKKIAK</sequence>
<dbReference type="PANTHER" id="PTHR42756:SF1">
    <property type="entry name" value="TRANSCRIPTIONAL REPRESSOR OF EMRAB OPERON"/>
    <property type="match status" value="1"/>
</dbReference>
<evidence type="ECO:0000256" key="3">
    <source>
        <dbReference type="ARBA" id="ARBA00023163"/>
    </source>
</evidence>
<protein>
    <submittedName>
        <fullName evidence="5">MarR family transcriptional regulator</fullName>
    </submittedName>
</protein>
<accession>E3BHJ6</accession>
<name>E3BHJ6_9VIBR</name>
<keyword evidence="6" id="KW-1185">Reference proteome</keyword>
<dbReference type="InterPro" id="IPR000835">
    <property type="entry name" value="HTH_MarR-typ"/>
</dbReference>
<dbReference type="PANTHER" id="PTHR42756">
    <property type="entry name" value="TRANSCRIPTIONAL REGULATOR, MARR"/>
    <property type="match status" value="1"/>
</dbReference>
<evidence type="ECO:0000256" key="2">
    <source>
        <dbReference type="ARBA" id="ARBA00023125"/>
    </source>
</evidence>
<dbReference type="Pfam" id="PF01047">
    <property type="entry name" value="MarR"/>
    <property type="match status" value="1"/>
</dbReference>
<evidence type="ECO:0000313" key="6">
    <source>
        <dbReference type="Proteomes" id="UP000002943"/>
    </source>
</evidence>
<dbReference type="eggNOG" id="COG1846">
    <property type="taxonomic scope" value="Bacteria"/>
</dbReference>
<keyword evidence="1" id="KW-0805">Transcription regulation</keyword>
<gene>
    <name evidence="5" type="ORF">VIBC2010_17859</name>
</gene>
<comment type="caution">
    <text evidence="5">The sequence shown here is derived from an EMBL/GenBank/DDBJ whole genome shotgun (WGS) entry which is preliminary data.</text>
</comment>
<dbReference type="Proteomes" id="UP000002943">
    <property type="component" value="Unassembled WGS sequence"/>
</dbReference>
<dbReference type="AlphaFoldDB" id="E3BHJ6"/>
<dbReference type="PRINTS" id="PR00598">
    <property type="entry name" value="HTHMARR"/>
</dbReference>
<reference evidence="5 6" key="1">
    <citation type="journal article" date="2012" name="Int. J. Syst. Evol. Microbiol.">
        <title>Vibrio caribbeanicus sp. nov., isolated from the marine sponge Scleritoderma cyanea.</title>
        <authorList>
            <person name="Hoffmann M."/>
            <person name="Monday S.R."/>
            <person name="Allard M.W."/>
            <person name="Strain E.A."/>
            <person name="Whittaker P."/>
            <person name="Naum M."/>
            <person name="McCarthy P.J."/>
            <person name="Lopez J.V."/>
            <person name="Fischer M."/>
            <person name="Brown E.W."/>
        </authorList>
    </citation>
    <scope>NUCLEOTIDE SEQUENCE [LARGE SCALE GENOMIC DNA]</scope>
    <source>
        <strain evidence="5 6">ATCC BAA-2122</strain>
    </source>
</reference>
<dbReference type="InterPro" id="IPR036390">
    <property type="entry name" value="WH_DNA-bd_sf"/>
</dbReference>
<keyword evidence="3" id="KW-0804">Transcription</keyword>
<dbReference type="InterPro" id="IPR036388">
    <property type="entry name" value="WH-like_DNA-bd_sf"/>
</dbReference>